<feature type="region of interest" description="Disordered" evidence="13">
    <location>
        <begin position="929"/>
        <end position="958"/>
    </location>
</feature>
<feature type="transmembrane region" description="Helical" evidence="14">
    <location>
        <begin position="168"/>
        <end position="191"/>
    </location>
</feature>
<comment type="catalytic activity">
    <reaction evidence="12">
        <text>leukotriene C4(in) + ATP + H2O = leukotriene C4(out) + ADP + phosphate + H(+)</text>
        <dbReference type="Rhea" id="RHEA:38963"/>
        <dbReference type="ChEBI" id="CHEBI:15377"/>
        <dbReference type="ChEBI" id="CHEBI:15378"/>
        <dbReference type="ChEBI" id="CHEBI:30616"/>
        <dbReference type="ChEBI" id="CHEBI:43474"/>
        <dbReference type="ChEBI" id="CHEBI:57973"/>
        <dbReference type="ChEBI" id="CHEBI:456216"/>
    </reaction>
    <physiologicalReaction direction="left-to-right" evidence="12">
        <dbReference type="Rhea" id="RHEA:38964"/>
    </physiologicalReaction>
</comment>
<comment type="subcellular location">
    <subcellularLocation>
        <location evidence="1">Vacuole membrane</location>
        <topology evidence="1">Multi-pass membrane protein</topology>
    </subcellularLocation>
</comment>
<dbReference type="PROSITE" id="PS50929">
    <property type="entry name" value="ABC_TM1F"/>
    <property type="match status" value="2"/>
</dbReference>
<dbReference type="FunFam" id="1.20.1560.10:FF:000013">
    <property type="entry name" value="ABC transporter C family member 2"/>
    <property type="match status" value="1"/>
</dbReference>
<dbReference type="PANTHER" id="PTHR24223:SF443">
    <property type="entry name" value="MULTIDRUG-RESISTANCE LIKE PROTEIN 1, ISOFORM I"/>
    <property type="match status" value="1"/>
</dbReference>
<feature type="transmembrane region" description="Helical" evidence="14">
    <location>
        <begin position="492"/>
        <end position="514"/>
    </location>
</feature>
<dbReference type="CDD" id="cd18595">
    <property type="entry name" value="ABC_6TM_MRP1_2_3_6_D1_like"/>
    <property type="match status" value="1"/>
</dbReference>
<feature type="transmembrane region" description="Helical" evidence="14">
    <location>
        <begin position="1177"/>
        <end position="1201"/>
    </location>
</feature>
<dbReference type="Pfam" id="PF00664">
    <property type="entry name" value="ABC_membrane"/>
    <property type="match status" value="2"/>
</dbReference>
<keyword evidence="5 14" id="KW-0812">Transmembrane</keyword>
<dbReference type="PROSITE" id="PS50893">
    <property type="entry name" value="ABC_TRANSPORTER_2"/>
    <property type="match status" value="2"/>
</dbReference>
<dbReference type="InterPro" id="IPR050173">
    <property type="entry name" value="ABC_transporter_C-like"/>
</dbReference>
<feature type="transmembrane region" description="Helical" evidence="14">
    <location>
        <begin position="467"/>
        <end position="486"/>
    </location>
</feature>
<feature type="transmembrane region" description="Helical" evidence="14">
    <location>
        <begin position="107"/>
        <end position="126"/>
    </location>
</feature>
<gene>
    <name evidence="17" type="ORF">CUNI_LOCUS22132</name>
</gene>
<feature type="transmembrane region" description="Helical" evidence="14">
    <location>
        <begin position="138"/>
        <end position="156"/>
    </location>
</feature>
<dbReference type="FunFam" id="3.40.50.300:FF:000074">
    <property type="entry name" value="Multidrug resistance-associated protein 5 isoform 1"/>
    <property type="match status" value="1"/>
</dbReference>
<evidence type="ECO:0000256" key="13">
    <source>
        <dbReference type="SAM" id="MobiDB-lite"/>
    </source>
</evidence>
<feature type="non-terminal residue" evidence="17">
    <location>
        <position position="1"/>
    </location>
</feature>
<dbReference type="PANTHER" id="PTHR24223">
    <property type="entry name" value="ATP-BINDING CASSETTE SUB-FAMILY C"/>
    <property type="match status" value="1"/>
</dbReference>
<dbReference type="SMART" id="SM00382">
    <property type="entry name" value="AAA"/>
    <property type="match status" value="2"/>
</dbReference>
<feature type="domain" description="ABC transporter" evidence="15">
    <location>
        <begin position="1257"/>
        <end position="1459"/>
    </location>
</feature>
<dbReference type="CDD" id="cd18603">
    <property type="entry name" value="ABC_6TM_MRP1_2_3_6_D2_like"/>
    <property type="match status" value="1"/>
</dbReference>
<evidence type="ECO:0000313" key="17">
    <source>
        <dbReference type="EMBL" id="CAG5136574.1"/>
    </source>
</evidence>
<evidence type="ECO:0000256" key="7">
    <source>
        <dbReference type="ARBA" id="ARBA00022741"/>
    </source>
</evidence>
<name>A0A8S4A5N8_9EUPU</name>
<dbReference type="Pfam" id="PF00005">
    <property type="entry name" value="ABC_tran"/>
    <property type="match status" value="2"/>
</dbReference>
<dbReference type="FunFam" id="1.20.1560.10:FF:000020">
    <property type="entry name" value="ABC metal ion transporter"/>
    <property type="match status" value="1"/>
</dbReference>
<evidence type="ECO:0000256" key="11">
    <source>
        <dbReference type="ARBA" id="ARBA00024220"/>
    </source>
</evidence>
<dbReference type="GO" id="GO:0000323">
    <property type="term" value="C:lytic vacuole"/>
    <property type="evidence" value="ECO:0007669"/>
    <property type="project" value="UniProtKB-ARBA"/>
</dbReference>
<feature type="transmembrane region" description="Helical" evidence="14">
    <location>
        <begin position="39"/>
        <end position="60"/>
    </location>
</feature>
<reference evidence="17" key="1">
    <citation type="submission" date="2021-04" db="EMBL/GenBank/DDBJ databases">
        <authorList>
            <consortium name="Molecular Ecology Group"/>
        </authorList>
    </citation>
    <scope>NUCLEOTIDE SEQUENCE</scope>
</reference>
<dbReference type="InterPro" id="IPR003593">
    <property type="entry name" value="AAA+_ATPase"/>
</dbReference>
<evidence type="ECO:0000256" key="9">
    <source>
        <dbReference type="ARBA" id="ARBA00022989"/>
    </source>
</evidence>
<feature type="transmembrane region" description="Helical" evidence="14">
    <location>
        <begin position="1153"/>
        <end position="1171"/>
    </location>
</feature>
<feature type="domain" description="ABC transmembrane type-1" evidence="16">
    <location>
        <begin position="1028"/>
        <end position="1219"/>
    </location>
</feature>
<feature type="transmembrane region" description="Helical" evidence="14">
    <location>
        <begin position="569"/>
        <end position="598"/>
    </location>
</feature>
<keyword evidence="10 14" id="KW-0472">Membrane</keyword>
<feature type="domain" description="ABC transporter" evidence="15">
    <location>
        <begin position="667"/>
        <end position="892"/>
    </location>
</feature>
<dbReference type="Gene3D" id="1.20.1560.10">
    <property type="entry name" value="ABC transporter type 1, transmembrane domain"/>
    <property type="match status" value="2"/>
</dbReference>
<accession>A0A8S4A5N8</accession>
<dbReference type="OrthoDB" id="6500128at2759"/>
<dbReference type="CDD" id="cd03250">
    <property type="entry name" value="ABCC_MRP_domain1"/>
    <property type="match status" value="1"/>
</dbReference>
<evidence type="ECO:0000256" key="8">
    <source>
        <dbReference type="ARBA" id="ARBA00022840"/>
    </source>
</evidence>
<evidence type="ECO:0000259" key="16">
    <source>
        <dbReference type="PROSITE" id="PS50929"/>
    </source>
</evidence>
<proteinExistence type="inferred from homology"/>
<evidence type="ECO:0000256" key="14">
    <source>
        <dbReference type="SAM" id="Phobius"/>
    </source>
</evidence>
<feature type="domain" description="ABC transmembrane type-1" evidence="16">
    <location>
        <begin position="360"/>
        <end position="635"/>
    </location>
</feature>
<feature type="region of interest" description="Disordered" evidence="13">
    <location>
        <begin position="286"/>
        <end position="336"/>
    </location>
</feature>
<dbReference type="CDD" id="cd03244">
    <property type="entry name" value="ABCC_MRP_domain2"/>
    <property type="match status" value="1"/>
</dbReference>
<feature type="transmembrane region" description="Helical" evidence="14">
    <location>
        <begin position="395"/>
        <end position="418"/>
    </location>
</feature>
<evidence type="ECO:0000256" key="10">
    <source>
        <dbReference type="ARBA" id="ARBA00023136"/>
    </source>
</evidence>
<dbReference type="PROSITE" id="PS00211">
    <property type="entry name" value="ABC_TRANSPORTER_1"/>
    <property type="match status" value="2"/>
</dbReference>
<dbReference type="GO" id="GO:0015431">
    <property type="term" value="F:ABC-type glutathione S-conjugate transporter activity"/>
    <property type="evidence" value="ECO:0007669"/>
    <property type="project" value="UniProtKB-EC"/>
</dbReference>
<sequence>MASSLSSFEQFCGNSPLWNQTLLLEGSYPQFTECFRHVALIWLPCLLFLIASPLYLVYVLGRRRRVPLPVSCLNLLKMSFSLALLIVSLVLLIAKATDSLQEEIPDVLYVSEGLKVACFFWSLILIQIERSRGATISMLQWPFYFLMVIASIVNFYSYLVEEVQDSDLLRFVCFYIYFGFLVLQLVAFSFVEKSKQGYQDLSQSANPSPEITASIPSRLTFMWIVGLLVKGFKKTISEEDVFDLPPADVSDASVPLFEEAYQKEKERADAYNEKIRPTVVSSMYKSLSPDHLSSNEKTPLIRGTEKNTKEIAALKQENGPRGAGPPASEQVKPPKSPFKEPSLFKVLYNTAGPLLLTAQFMKTLMDLLTFATPKITEALLGYVAARETEQVWKGYVLAGSYFVVQLIVSLGSNQALLLSKRMGMRIKAVLIAAIYKKSLTITSSDTSTTAGEIVNLMSVDSQRMVDICTNLYLMFSMPFQVSYIYLSQLNVAVFAGLAVMLMAVPANTIIGVFLKKYQIEQMKLKDQRMRVMSEVLAGMKVLKLYAWEGSFQEKIEAIRKKELDVIKKFSYIIGALIFMFNTMPYLVQLTAFGVFIAVSKDGYLNPQVAFVSLQLFNLLNIPLTSLPLFIPMVIQAGVSITRISAYLSREDIQPDVVTRDPKAENAVTVSDGEFTWDKEQVLPTLRDINLVVKPGSLVAVVGSVGCGKSLLLSAIMGEMHKLRGSVTINNSLAYVPQEAWIQNATLRDNILFGSEFHRRKYDKVIEACALKSDLEILQGGDRTEIGEKGINISGGQKQRVSLARAVYSNNSIYLLDDPLSAVDSHVGKHIFHEVIGPQGLLKNKTRILVTHGIHWLPLVETVVVMNNGRISEVGTYDELVSRDGPFAQFLREHIQGELASETENEADPEVEELKRAIIQRLESVTGPVLDGASSADERRSSVVRSRRTSMTASARIGSSMTMSARSGQQISVLESKRTQRRSSIWLSLWTDDSFLANVSRSGEEEYQDKTALYLAIYGVCGVAQGTFAMLYNILRSPMSFFDTTPGGRIVNRFSRDIETFGGIIRVLSTIITICYGVPIFLSVMVPVAIVYVLIQMVYIATSRQLRRIDSITRSPIYVHFSETLSGAASIRAYGAQERFIAESKRKVDHNFKFYFAGIATNTWLSFLLQFLGNLIVLAAAIFAVSSTSIGTGVVGLAVSYATQMTGALEWLVNMMSEVEINIVSVERIKEYTETQQEAAWILPDHRPSKAWPEHGFVKFDSYQTRYRPGLDLVLKDVTCDIKGGEKIGIVGRTGAGKSSMTVALFRIIEAAGGKIVIDGEDIAAMGLHDLRSKLTILPQEPVIFSGTLRMNLDPFDSHNDEEIWDALEHAYLKDFVSGLSMGLAYQCGEGGSNLSVGQRQLVCLARTLLRKTKILVLDEATAAVDFETDELIQKTIRTEFKDSTVLTIAHRLNTILDYD</sequence>
<evidence type="ECO:0000256" key="6">
    <source>
        <dbReference type="ARBA" id="ARBA00022737"/>
    </source>
</evidence>
<dbReference type="Proteomes" id="UP000678393">
    <property type="component" value="Unassembled WGS sequence"/>
</dbReference>
<evidence type="ECO:0000256" key="1">
    <source>
        <dbReference type="ARBA" id="ARBA00004128"/>
    </source>
</evidence>
<evidence type="ECO:0000256" key="5">
    <source>
        <dbReference type="ARBA" id="ARBA00022692"/>
    </source>
</evidence>
<dbReference type="SUPFAM" id="SSF52540">
    <property type="entry name" value="P-loop containing nucleoside triphosphate hydrolases"/>
    <property type="match status" value="2"/>
</dbReference>
<feature type="transmembrane region" description="Helical" evidence="14">
    <location>
        <begin position="72"/>
        <end position="95"/>
    </location>
</feature>
<dbReference type="InterPro" id="IPR011527">
    <property type="entry name" value="ABC1_TM_dom"/>
</dbReference>
<keyword evidence="7" id="KW-0547">Nucleotide-binding</keyword>
<keyword evidence="3" id="KW-0813">Transport</keyword>
<dbReference type="InterPro" id="IPR056227">
    <property type="entry name" value="TMD0_ABC"/>
</dbReference>
<dbReference type="InterPro" id="IPR027417">
    <property type="entry name" value="P-loop_NTPase"/>
</dbReference>
<dbReference type="EMBL" id="CAJHNH020008545">
    <property type="protein sequence ID" value="CAG5136574.1"/>
    <property type="molecule type" value="Genomic_DNA"/>
</dbReference>
<feature type="non-terminal residue" evidence="17">
    <location>
        <position position="1459"/>
    </location>
</feature>
<feature type="transmembrane region" description="Helical" evidence="14">
    <location>
        <begin position="1075"/>
        <end position="1100"/>
    </location>
</feature>
<evidence type="ECO:0000256" key="12">
    <source>
        <dbReference type="ARBA" id="ARBA00047523"/>
    </source>
</evidence>
<keyword evidence="6" id="KW-0677">Repeat</keyword>
<evidence type="ECO:0000313" key="18">
    <source>
        <dbReference type="Proteomes" id="UP000678393"/>
    </source>
</evidence>
<comment type="similarity">
    <text evidence="2">Belongs to the ABC transporter superfamily. ABCC family. Conjugate transporter (TC 3.A.1.208) subfamily.</text>
</comment>
<evidence type="ECO:0000259" key="15">
    <source>
        <dbReference type="PROSITE" id="PS50893"/>
    </source>
</evidence>
<evidence type="ECO:0000256" key="3">
    <source>
        <dbReference type="ARBA" id="ARBA00022448"/>
    </source>
</evidence>
<comment type="caution">
    <text evidence="17">The sequence shown here is derived from an EMBL/GenBank/DDBJ whole genome shotgun (WGS) entry which is preliminary data.</text>
</comment>
<feature type="transmembrane region" description="Helical" evidence="14">
    <location>
        <begin position="618"/>
        <end position="640"/>
    </location>
</feature>
<protein>
    <recommendedName>
        <fullName evidence="11">ABC-type glutathione-S-conjugate transporter</fullName>
        <ecNumber evidence="11">7.6.2.3</ecNumber>
    </recommendedName>
</protein>
<keyword evidence="4" id="KW-0926">Vacuole</keyword>
<dbReference type="GO" id="GO:0005524">
    <property type="term" value="F:ATP binding"/>
    <property type="evidence" value="ECO:0007669"/>
    <property type="project" value="UniProtKB-KW"/>
</dbReference>
<dbReference type="GO" id="GO:0005774">
    <property type="term" value="C:vacuolar membrane"/>
    <property type="evidence" value="ECO:0007669"/>
    <property type="project" value="UniProtKB-SubCell"/>
</dbReference>
<keyword evidence="9 14" id="KW-1133">Transmembrane helix</keyword>
<dbReference type="GO" id="GO:0016887">
    <property type="term" value="F:ATP hydrolysis activity"/>
    <property type="evidence" value="ECO:0007669"/>
    <property type="project" value="InterPro"/>
</dbReference>
<feature type="compositionally biased region" description="Polar residues" evidence="13">
    <location>
        <begin position="286"/>
        <end position="297"/>
    </location>
</feature>
<organism evidence="17 18">
    <name type="scientific">Candidula unifasciata</name>
    <dbReference type="NCBI Taxonomy" id="100452"/>
    <lineage>
        <taxon>Eukaryota</taxon>
        <taxon>Metazoa</taxon>
        <taxon>Spiralia</taxon>
        <taxon>Lophotrochozoa</taxon>
        <taxon>Mollusca</taxon>
        <taxon>Gastropoda</taxon>
        <taxon>Heterobranchia</taxon>
        <taxon>Euthyneura</taxon>
        <taxon>Panpulmonata</taxon>
        <taxon>Eupulmonata</taxon>
        <taxon>Stylommatophora</taxon>
        <taxon>Helicina</taxon>
        <taxon>Helicoidea</taxon>
        <taxon>Geomitridae</taxon>
        <taxon>Candidula</taxon>
    </lineage>
</organism>
<dbReference type="InterPro" id="IPR036640">
    <property type="entry name" value="ABC1_TM_sf"/>
</dbReference>
<feature type="transmembrane region" description="Helical" evidence="14">
    <location>
        <begin position="1010"/>
        <end position="1034"/>
    </location>
</feature>
<dbReference type="EC" id="7.6.2.3" evidence="11"/>
<keyword evidence="18" id="KW-1185">Reference proteome</keyword>
<dbReference type="InterPro" id="IPR003439">
    <property type="entry name" value="ABC_transporter-like_ATP-bd"/>
</dbReference>
<dbReference type="Gene3D" id="3.40.50.300">
    <property type="entry name" value="P-loop containing nucleotide triphosphate hydrolases"/>
    <property type="match status" value="2"/>
</dbReference>
<evidence type="ECO:0000256" key="4">
    <source>
        <dbReference type="ARBA" id="ARBA00022554"/>
    </source>
</evidence>
<dbReference type="Pfam" id="PF24357">
    <property type="entry name" value="TMD0_ABC"/>
    <property type="match status" value="1"/>
</dbReference>
<dbReference type="FunFam" id="3.40.50.300:FF:000293">
    <property type="entry name" value="ATP binding cassette subfamily C member 1"/>
    <property type="match status" value="1"/>
</dbReference>
<dbReference type="InterPro" id="IPR017871">
    <property type="entry name" value="ABC_transporter-like_CS"/>
</dbReference>
<dbReference type="SUPFAM" id="SSF90123">
    <property type="entry name" value="ABC transporter transmembrane region"/>
    <property type="match status" value="2"/>
</dbReference>
<keyword evidence="8" id="KW-0067">ATP-binding</keyword>
<evidence type="ECO:0000256" key="2">
    <source>
        <dbReference type="ARBA" id="ARBA00009726"/>
    </source>
</evidence>